<comment type="caution">
    <text evidence="1">The sequence shown here is derived from an EMBL/GenBank/DDBJ whole genome shotgun (WGS) entry which is preliminary data.</text>
</comment>
<keyword evidence="2" id="KW-1185">Reference proteome</keyword>
<dbReference type="EMBL" id="JARJCW010000087">
    <property type="protein sequence ID" value="KAJ7195894.1"/>
    <property type="molecule type" value="Genomic_DNA"/>
</dbReference>
<reference evidence="1" key="1">
    <citation type="submission" date="2023-03" db="EMBL/GenBank/DDBJ databases">
        <title>Massive genome expansion in bonnet fungi (Mycena s.s.) driven by repeated elements and novel gene families across ecological guilds.</title>
        <authorList>
            <consortium name="Lawrence Berkeley National Laboratory"/>
            <person name="Harder C.B."/>
            <person name="Miyauchi S."/>
            <person name="Viragh M."/>
            <person name="Kuo A."/>
            <person name="Thoen E."/>
            <person name="Andreopoulos B."/>
            <person name="Lu D."/>
            <person name="Skrede I."/>
            <person name="Drula E."/>
            <person name="Henrissat B."/>
            <person name="Morin E."/>
            <person name="Kohler A."/>
            <person name="Barry K."/>
            <person name="LaButti K."/>
            <person name="Morin E."/>
            <person name="Salamov A."/>
            <person name="Lipzen A."/>
            <person name="Mereny Z."/>
            <person name="Hegedus B."/>
            <person name="Baldrian P."/>
            <person name="Stursova M."/>
            <person name="Weitz H."/>
            <person name="Taylor A."/>
            <person name="Grigoriev I.V."/>
            <person name="Nagy L.G."/>
            <person name="Martin F."/>
            <person name="Kauserud H."/>
        </authorList>
    </citation>
    <scope>NUCLEOTIDE SEQUENCE</scope>
    <source>
        <strain evidence="1">9144</strain>
    </source>
</reference>
<sequence length="383" mass="41422">MWACRISKDFIADSGYSEADLLAQTVSSIAGDTVIIDSWHRALRVMQAHVLLSLYYMEAGRFLEGKSNCAAATSLAFSTGLDQPELGYPSYTGSFPLEFLRLSLPEVAYDSRSTESLDAFRAVVILNNYWVAVAGVPSSIPSGAMINTTWTMSDSLSHHRSSMYTFPSQYPQVANLHSAEGFTNYDDSGASTLTTLLADASILLERTIVFTALCQNIDPRPGTDSPHPGEFWALDHRLETFRESLLPVCGAGSVHAAQLRLIIHTFVHAAILQLHSPHNAASLVSHAKCLSAASGVAACLGRARLAGWAHVDPVLGPLLAVFVESLIVQLPLSMGTPDILSTILSALQTLAPRSALIETCYIATQQRYAVAQMNMELEVLPQQ</sequence>
<dbReference type="Proteomes" id="UP001219525">
    <property type="component" value="Unassembled WGS sequence"/>
</dbReference>
<dbReference type="CDD" id="cd12148">
    <property type="entry name" value="fungal_TF_MHR"/>
    <property type="match status" value="1"/>
</dbReference>
<organism evidence="1 2">
    <name type="scientific">Mycena pura</name>
    <dbReference type="NCBI Taxonomy" id="153505"/>
    <lineage>
        <taxon>Eukaryota</taxon>
        <taxon>Fungi</taxon>
        <taxon>Dikarya</taxon>
        <taxon>Basidiomycota</taxon>
        <taxon>Agaricomycotina</taxon>
        <taxon>Agaricomycetes</taxon>
        <taxon>Agaricomycetidae</taxon>
        <taxon>Agaricales</taxon>
        <taxon>Marasmiineae</taxon>
        <taxon>Mycenaceae</taxon>
        <taxon>Mycena</taxon>
    </lineage>
</organism>
<dbReference type="AlphaFoldDB" id="A0AAD6UVT9"/>
<evidence type="ECO:0000313" key="2">
    <source>
        <dbReference type="Proteomes" id="UP001219525"/>
    </source>
</evidence>
<protein>
    <submittedName>
        <fullName evidence="1">Uncharacterized protein</fullName>
    </submittedName>
</protein>
<name>A0AAD6UVT9_9AGAR</name>
<evidence type="ECO:0000313" key="1">
    <source>
        <dbReference type="EMBL" id="KAJ7195894.1"/>
    </source>
</evidence>
<accession>A0AAD6UVT9</accession>
<gene>
    <name evidence="1" type="ORF">GGX14DRAFT_526950</name>
</gene>
<proteinExistence type="predicted"/>